<proteinExistence type="predicted"/>
<name>A0A6V7Q7Y2_ANACO</name>
<sequence>MGDPLGSWGVTDGVYFSLLEIKRPHTSRLVKLGCQPLRRNARVSLRTSTCVCEDPSHSSTIIKKYDRHPQNVDLPPILPKNKKKPYAVPLKKMQRAARQDKKLAQMGMEKPLDPPKNGLLVPELIPVAYEVLEHWKVLIRGLSQLLHVVTVYGCSKCPEIHVGPIGHNIQDCSGTGSERRRSHHSWVKGSINDVLVPIESYHLFDPFGRRIKHETRFDYDRIPAVVELCIQAGVDIPEYPSRRRTAPVRVLGKKTVGGKNAEGLQQCEKRRKTADEEVHGEGLRILLGGPRRAVGPQREALRGVQAPVEGRQARVAGRDDRRGDPPNYVWHLRDPDGPPLTSALKRFYGKAPAVVELCVQAGAEIPDSYRPMMRLDIVVPDTDEARFVA</sequence>
<reference evidence="2" key="1">
    <citation type="submission" date="2020-07" db="EMBL/GenBank/DDBJ databases">
        <authorList>
            <person name="Lin J."/>
        </authorList>
    </citation>
    <scope>NUCLEOTIDE SEQUENCE</scope>
</reference>
<dbReference type="GO" id="GO:0003723">
    <property type="term" value="F:RNA binding"/>
    <property type="evidence" value="ECO:0007669"/>
    <property type="project" value="InterPro"/>
</dbReference>
<dbReference type="EMBL" id="LR862134">
    <property type="protein sequence ID" value="CAD1839314.1"/>
    <property type="molecule type" value="Genomic_DNA"/>
</dbReference>
<dbReference type="AlphaFoldDB" id="A0A6V7Q7Y2"/>
<dbReference type="PROSITE" id="PS51499">
    <property type="entry name" value="APO"/>
    <property type="match status" value="1"/>
</dbReference>
<gene>
    <name evidence="2" type="ORF">CB5_LOCUS22525</name>
</gene>
<feature type="domain" description="APO" evidence="1">
    <location>
        <begin position="153"/>
        <end position="238"/>
    </location>
</feature>
<accession>A0A6V7Q7Y2</accession>
<evidence type="ECO:0000313" key="2">
    <source>
        <dbReference type="EMBL" id="CAD1839314.1"/>
    </source>
</evidence>
<organism evidence="2">
    <name type="scientific">Ananas comosus var. bracteatus</name>
    <name type="common">red pineapple</name>
    <dbReference type="NCBI Taxonomy" id="296719"/>
    <lineage>
        <taxon>Eukaryota</taxon>
        <taxon>Viridiplantae</taxon>
        <taxon>Streptophyta</taxon>
        <taxon>Embryophyta</taxon>
        <taxon>Tracheophyta</taxon>
        <taxon>Spermatophyta</taxon>
        <taxon>Magnoliopsida</taxon>
        <taxon>Liliopsida</taxon>
        <taxon>Poales</taxon>
        <taxon>Bromeliaceae</taxon>
        <taxon>Bromelioideae</taxon>
        <taxon>Ananas</taxon>
    </lineage>
</organism>
<dbReference type="Pfam" id="PF05634">
    <property type="entry name" value="APO_RNA-bind"/>
    <property type="match status" value="1"/>
</dbReference>
<dbReference type="InterPro" id="IPR023342">
    <property type="entry name" value="APO_dom"/>
</dbReference>
<evidence type="ECO:0000259" key="1">
    <source>
        <dbReference type="PROSITE" id="PS51499"/>
    </source>
</evidence>
<protein>
    <recommendedName>
        <fullName evidence="1">APO domain-containing protein</fullName>
    </recommendedName>
</protein>